<proteinExistence type="predicted"/>
<comment type="caution">
    <text evidence="1">The sequence shown here is derived from an EMBL/GenBank/DDBJ whole genome shotgun (WGS) entry which is preliminary data.</text>
</comment>
<dbReference type="RefSeq" id="WP_259258221.1">
    <property type="nucleotide sequence ID" value="NZ_JANTZM010000007.1"/>
</dbReference>
<name>A0AAW5P7U8_9BACT</name>
<evidence type="ECO:0000313" key="1">
    <source>
        <dbReference type="EMBL" id="MCS4157703.1"/>
    </source>
</evidence>
<reference evidence="1" key="1">
    <citation type="submission" date="2022-08" db="EMBL/GenBank/DDBJ databases">
        <title>Genomic Encyclopedia of Type Strains, Phase V (KMG-V): Genome sequencing to study the core and pangenomes of soil and plant-associated prokaryotes.</title>
        <authorList>
            <person name="Whitman W."/>
        </authorList>
    </citation>
    <scope>NUCLEOTIDE SEQUENCE</scope>
    <source>
        <strain evidence="1">SP3002</strain>
    </source>
</reference>
<sequence>MNFLPSLEPVNKCPNAESELTRVLFERSNLDREGATSVRRRMQKTGRIAYTMPRAVGEHGNLSVVIARPGSVSAARQWIQWRGREEILIGFSTGGVREPESAFLARGGVGQPGGFPQSESDYVYRAGPKRADGRRAEFL</sequence>
<evidence type="ECO:0008006" key="3">
    <source>
        <dbReference type="Google" id="ProtNLM"/>
    </source>
</evidence>
<accession>A0AAW5P7U8</accession>
<dbReference type="Proteomes" id="UP001155110">
    <property type="component" value="Unassembled WGS sequence"/>
</dbReference>
<protein>
    <recommendedName>
        <fullName evidence="3">Nucleoside phosphorylase domain-containing protein</fullName>
    </recommendedName>
</protein>
<organism evidence="1 2">
    <name type="scientific">Salinibacter ruber</name>
    <dbReference type="NCBI Taxonomy" id="146919"/>
    <lineage>
        <taxon>Bacteria</taxon>
        <taxon>Pseudomonadati</taxon>
        <taxon>Rhodothermota</taxon>
        <taxon>Rhodothermia</taxon>
        <taxon>Rhodothermales</taxon>
        <taxon>Salinibacteraceae</taxon>
        <taxon>Salinibacter</taxon>
    </lineage>
</organism>
<gene>
    <name evidence="1" type="ORF">GGP99_001667</name>
</gene>
<dbReference type="EMBL" id="JANTZM010000007">
    <property type="protein sequence ID" value="MCS4157703.1"/>
    <property type="molecule type" value="Genomic_DNA"/>
</dbReference>
<dbReference type="AlphaFoldDB" id="A0AAW5P7U8"/>
<evidence type="ECO:0000313" key="2">
    <source>
        <dbReference type="Proteomes" id="UP001155110"/>
    </source>
</evidence>